<dbReference type="EMBL" id="CP144747">
    <property type="protein sequence ID" value="WVZ63235.1"/>
    <property type="molecule type" value="Genomic_DNA"/>
</dbReference>
<accession>A0AAQ3WJ20</accession>
<sequence length="170" mass="18045">MLSTAGRQANGWTIRSVVVASEVVVAVPVSSAVRVLSVQVLLHLLRHVVLELVLQATCINRDLTLAGTRRTRADAAAAVSLSGLPLAGERCQWGRWEGHHAAAWTGVLRHLPGGGRKVMADLPPRLTRRTAAMRGLHEHGSTGSCIERINAGPPTPNYSDKPPPRGGPGL</sequence>
<evidence type="ECO:0000313" key="2">
    <source>
        <dbReference type="EMBL" id="WVZ63235.1"/>
    </source>
</evidence>
<dbReference type="AlphaFoldDB" id="A0AAQ3WJ20"/>
<evidence type="ECO:0000256" key="1">
    <source>
        <dbReference type="SAM" id="MobiDB-lite"/>
    </source>
</evidence>
<proteinExistence type="predicted"/>
<organism evidence="2 3">
    <name type="scientific">Paspalum notatum var. saurae</name>
    <dbReference type="NCBI Taxonomy" id="547442"/>
    <lineage>
        <taxon>Eukaryota</taxon>
        <taxon>Viridiplantae</taxon>
        <taxon>Streptophyta</taxon>
        <taxon>Embryophyta</taxon>
        <taxon>Tracheophyta</taxon>
        <taxon>Spermatophyta</taxon>
        <taxon>Magnoliopsida</taxon>
        <taxon>Liliopsida</taxon>
        <taxon>Poales</taxon>
        <taxon>Poaceae</taxon>
        <taxon>PACMAD clade</taxon>
        <taxon>Panicoideae</taxon>
        <taxon>Andropogonodae</taxon>
        <taxon>Paspaleae</taxon>
        <taxon>Paspalinae</taxon>
        <taxon>Paspalum</taxon>
    </lineage>
</organism>
<evidence type="ECO:0000313" key="3">
    <source>
        <dbReference type="Proteomes" id="UP001341281"/>
    </source>
</evidence>
<gene>
    <name evidence="2" type="ORF">U9M48_012880</name>
</gene>
<protein>
    <submittedName>
        <fullName evidence="2">Uncharacterized protein</fullName>
    </submittedName>
</protein>
<name>A0AAQ3WJ20_PASNO</name>
<reference evidence="2 3" key="1">
    <citation type="submission" date="2024-02" db="EMBL/GenBank/DDBJ databases">
        <title>High-quality chromosome-scale genome assembly of Pensacola bahiagrass (Paspalum notatum Flugge var. saurae).</title>
        <authorList>
            <person name="Vega J.M."/>
            <person name="Podio M."/>
            <person name="Orjuela J."/>
            <person name="Siena L.A."/>
            <person name="Pessino S.C."/>
            <person name="Combes M.C."/>
            <person name="Mariac C."/>
            <person name="Albertini E."/>
            <person name="Pupilli F."/>
            <person name="Ortiz J.P.A."/>
            <person name="Leblanc O."/>
        </authorList>
    </citation>
    <scope>NUCLEOTIDE SEQUENCE [LARGE SCALE GENOMIC DNA]</scope>
    <source>
        <strain evidence="2">R1</strain>
        <tissue evidence="2">Leaf</tissue>
    </source>
</reference>
<keyword evidence="3" id="KW-1185">Reference proteome</keyword>
<dbReference type="Proteomes" id="UP001341281">
    <property type="component" value="Chromosome 03"/>
</dbReference>
<feature type="region of interest" description="Disordered" evidence="1">
    <location>
        <begin position="137"/>
        <end position="170"/>
    </location>
</feature>